<evidence type="ECO:0000313" key="2">
    <source>
        <dbReference type="EMBL" id="BCL26393.1"/>
    </source>
</evidence>
<proteinExistence type="predicted"/>
<evidence type="ECO:0000313" key="3">
    <source>
        <dbReference type="Proteomes" id="UP000516444"/>
    </source>
</evidence>
<name>A0A7G1NSZ4_9ACTN</name>
<feature type="region of interest" description="Disordered" evidence="1">
    <location>
        <begin position="1"/>
        <end position="20"/>
    </location>
</feature>
<dbReference type="Proteomes" id="UP000516444">
    <property type="component" value="Chromosome"/>
</dbReference>
<dbReference type="EMBL" id="AP023440">
    <property type="protein sequence ID" value="BCL26393.1"/>
    <property type="molecule type" value="Genomic_DNA"/>
</dbReference>
<reference evidence="2 3" key="1">
    <citation type="journal article" date="2014" name="Int. J. Syst. Evol. Microbiol.">
        <title>Complete genome sequence of Corynebacterium casei LMG S-19264T (=DSM 44701T), isolated from a smear-ripened cheese.</title>
        <authorList>
            <consortium name="US DOE Joint Genome Institute (JGI-PGF)"/>
            <person name="Walter F."/>
            <person name="Albersmeier A."/>
            <person name="Kalinowski J."/>
            <person name="Ruckert C."/>
        </authorList>
    </citation>
    <scope>NUCLEOTIDE SEQUENCE [LARGE SCALE GENOMIC DNA]</scope>
    <source>
        <strain evidence="2 3">JCM 4677</strain>
    </source>
</reference>
<protein>
    <submittedName>
        <fullName evidence="2">Uncharacterized protein</fullName>
    </submittedName>
</protein>
<gene>
    <name evidence="2" type="ORF">GCM10017557_12520</name>
</gene>
<sequence>MGTQEHTRATAYKSDCRRGRAGDVPPSVAALRGVLRDTPVWATTGRCAWSAGRRKYLVVSSTADVPTVIEASPRPFGADRAQGL</sequence>
<organism evidence="2 3">
    <name type="scientific">Streptomyces aurantiacus</name>
    <dbReference type="NCBI Taxonomy" id="47760"/>
    <lineage>
        <taxon>Bacteria</taxon>
        <taxon>Bacillati</taxon>
        <taxon>Actinomycetota</taxon>
        <taxon>Actinomycetes</taxon>
        <taxon>Kitasatosporales</taxon>
        <taxon>Streptomycetaceae</taxon>
        <taxon>Streptomyces</taxon>
        <taxon>Streptomyces aurantiacus group</taxon>
    </lineage>
</organism>
<accession>A0A7G1NSZ4</accession>
<keyword evidence="3" id="KW-1185">Reference proteome</keyword>
<dbReference type="AlphaFoldDB" id="A0A7G1NSZ4"/>
<dbReference type="KEGG" id="sgm:GCM10017557_12520"/>
<evidence type="ECO:0000256" key="1">
    <source>
        <dbReference type="SAM" id="MobiDB-lite"/>
    </source>
</evidence>